<evidence type="ECO:0000313" key="12">
    <source>
        <dbReference type="Proteomes" id="UP000193484"/>
    </source>
</evidence>
<keyword evidence="12" id="KW-1185">Reference proteome</keyword>
<dbReference type="PROSITE" id="PS01306">
    <property type="entry name" value="UPF0054"/>
    <property type="match status" value="1"/>
</dbReference>
<accession>A0A1X1QZ57</accession>
<name>A0A1X1QZ57_MYCFA</name>
<evidence type="ECO:0000256" key="4">
    <source>
        <dbReference type="ARBA" id="ARBA00022722"/>
    </source>
</evidence>
<dbReference type="PANTHER" id="PTHR46986:SF1">
    <property type="entry name" value="ENDORIBONUCLEASE YBEY, CHLOROPLASTIC"/>
    <property type="match status" value="1"/>
</dbReference>
<dbReference type="RefSeq" id="WP_085100504.1">
    <property type="nucleotide sequence ID" value="NZ_AP022603.1"/>
</dbReference>
<evidence type="ECO:0000256" key="10">
    <source>
        <dbReference type="SAM" id="MobiDB-lite"/>
    </source>
</evidence>
<feature type="binding site" evidence="9">
    <location>
        <position position="122"/>
    </location>
    <ligand>
        <name>Zn(2+)</name>
        <dbReference type="ChEBI" id="CHEBI:29105"/>
        <note>catalytic</note>
    </ligand>
</feature>
<dbReference type="GO" id="GO:0008270">
    <property type="term" value="F:zinc ion binding"/>
    <property type="evidence" value="ECO:0007669"/>
    <property type="project" value="UniProtKB-UniRule"/>
</dbReference>
<evidence type="ECO:0000256" key="9">
    <source>
        <dbReference type="HAMAP-Rule" id="MF_00009"/>
    </source>
</evidence>
<reference evidence="11 12" key="1">
    <citation type="submission" date="2016-01" db="EMBL/GenBank/DDBJ databases">
        <title>The new phylogeny of the genus Mycobacterium.</title>
        <authorList>
            <person name="Tarcisio F."/>
            <person name="Conor M."/>
            <person name="Antonella G."/>
            <person name="Elisabetta G."/>
            <person name="Giulia F.S."/>
            <person name="Sara T."/>
            <person name="Anna F."/>
            <person name="Clotilde B."/>
            <person name="Roberto B."/>
            <person name="Veronica D.S."/>
            <person name="Fabio R."/>
            <person name="Monica P."/>
            <person name="Olivier J."/>
            <person name="Enrico T."/>
            <person name="Nicola S."/>
        </authorList>
    </citation>
    <scope>NUCLEOTIDE SEQUENCE [LARGE SCALE GENOMIC DNA]</scope>
    <source>
        <strain evidence="11 12">DSM 44179</strain>
    </source>
</reference>
<dbReference type="GO" id="GO:0006364">
    <property type="term" value="P:rRNA processing"/>
    <property type="evidence" value="ECO:0007669"/>
    <property type="project" value="UniProtKB-UniRule"/>
</dbReference>
<evidence type="ECO:0000256" key="5">
    <source>
        <dbReference type="ARBA" id="ARBA00022723"/>
    </source>
</evidence>
<feature type="region of interest" description="Disordered" evidence="10">
    <location>
        <begin position="156"/>
        <end position="182"/>
    </location>
</feature>
<feature type="binding site" evidence="9">
    <location>
        <position position="118"/>
    </location>
    <ligand>
        <name>Zn(2+)</name>
        <dbReference type="ChEBI" id="CHEBI:29105"/>
        <note>catalytic</note>
    </ligand>
</feature>
<dbReference type="AlphaFoldDB" id="A0A1X1QZ57"/>
<feature type="binding site" evidence="9">
    <location>
        <position position="128"/>
    </location>
    <ligand>
        <name>Zn(2+)</name>
        <dbReference type="ChEBI" id="CHEBI:29105"/>
        <note>catalytic</note>
    </ligand>
</feature>
<comment type="function">
    <text evidence="9">Single strand-specific metallo-endoribonuclease involved in late-stage 70S ribosome quality control and in maturation of the 3' terminus of the 16S rRNA.</text>
</comment>
<keyword evidence="3 9" id="KW-0698">rRNA processing</keyword>
<feature type="compositionally biased region" description="Basic and acidic residues" evidence="10">
    <location>
        <begin position="160"/>
        <end position="182"/>
    </location>
</feature>
<dbReference type="HAMAP" id="MF_00009">
    <property type="entry name" value="Endoribonucl_YbeY"/>
    <property type="match status" value="1"/>
</dbReference>
<dbReference type="EMBL" id="LQOJ01000073">
    <property type="protein sequence ID" value="ORU96688.1"/>
    <property type="molecule type" value="Genomic_DNA"/>
</dbReference>
<evidence type="ECO:0000256" key="7">
    <source>
        <dbReference type="ARBA" id="ARBA00022801"/>
    </source>
</evidence>
<dbReference type="InterPro" id="IPR023091">
    <property type="entry name" value="MetalPrtase_cat_dom_sf_prd"/>
</dbReference>
<keyword evidence="2 9" id="KW-0690">Ribosome biogenesis</keyword>
<protein>
    <recommendedName>
        <fullName evidence="9">Endoribonuclease YbeY</fullName>
        <ecNumber evidence="9">3.1.-.-</ecNumber>
    </recommendedName>
</protein>
<dbReference type="GO" id="GO:0005737">
    <property type="term" value="C:cytoplasm"/>
    <property type="evidence" value="ECO:0007669"/>
    <property type="project" value="UniProtKB-SubCell"/>
</dbReference>
<sequence>MTIEVSNESGIEVAEDELIGVARFVLARMDVNPGAELSMILLDIEAMADLHVRWMDLPGPTDVMSFPMDELEPGGRPDAPDPGPSMLGDIVLCPQFAADQAAAAGHPLAHELALLTVHGVLHLLGYDHAEPEEEKEMFALQRELLEDWYIEQAARHRRDRQVERDRRLLDRSSDFHRRPEGL</sequence>
<dbReference type="Proteomes" id="UP000193484">
    <property type="component" value="Unassembled WGS sequence"/>
</dbReference>
<evidence type="ECO:0000256" key="6">
    <source>
        <dbReference type="ARBA" id="ARBA00022759"/>
    </source>
</evidence>
<keyword evidence="5 9" id="KW-0479">Metal-binding</keyword>
<evidence type="ECO:0000313" key="11">
    <source>
        <dbReference type="EMBL" id="ORU96688.1"/>
    </source>
</evidence>
<dbReference type="OrthoDB" id="9807740at2"/>
<keyword evidence="7 9" id="KW-0378">Hydrolase</keyword>
<evidence type="ECO:0000256" key="8">
    <source>
        <dbReference type="ARBA" id="ARBA00022833"/>
    </source>
</evidence>
<evidence type="ECO:0000256" key="3">
    <source>
        <dbReference type="ARBA" id="ARBA00022552"/>
    </source>
</evidence>
<dbReference type="EC" id="3.1.-.-" evidence="9"/>
<dbReference type="Pfam" id="PF02130">
    <property type="entry name" value="YbeY"/>
    <property type="match status" value="1"/>
</dbReference>
<comment type="similarity">
    <text evidence="1 9">Belongs to the endoribonuclease YbeY family.</text>
</comment>
<comment type="caution">
    <text evidence="11">The sequence shown here is derived from an EMBL/GenBank/DDBJ whole genome shotgun (WGS) entry which is preliminary data.</text>
</comment>
<keyword evidence="8 9" id="KW-0862">Zinc</keyword>
<keyword evidence="6 9" id="KW-0255">Endonuclease</keyword>
<dbReference type="GO" id="GO:0004222">
    <property type="term" value="F:metalloendopeptidase activity"/>
    <property type="evidence" value="ECO:0007669"/>
    <property type="project" value="InterPro"/>
</dbReference>
<dbReference type="Gene3D" id="3.40.390.30">
    <property type="entry name" value="Metalloproteases ('zincins'), catalytic domain"/>
    <property type="match status" value="1"/>
</dbReference>
<comment type="cofactor">
    <cofactor evidence="9">
        <name>Zn(2+)</name>
        <dbReference type="ChEBI" id="CHEBI:29105"/>
    </cofactor>
    <text evidence="9">Binds 1 zinc ion.</text>
</comment>
<comment type="subcellular location">
    <subcellularLocation>
        <location evidence="9">Cytoplasm</location>
    </subcellularLocation>
</comment>
<dbReference type="GO" id="GO:0004521">
    <property type="term" value="F:RNA endonuclease activity"/>
    <property type="evidence" value="ECO:0007669"/>
    <property type="project" value="UniProtKB-UniRule"/>
</dbReference>
<gene>
    <name evidence="9" type="primary">ybeY</name>
    <name evidence="11" type="ORF">AWC04_19090</name>
</gene>
<evidence type="ECO:0000256" key="2">
    <source>
        <dbReference type="ARBA" id="ARBA00022517"/>
    </source>
</evidence>
<dbReference type="STRING" id="1793.AWC04_19090"/>
<dbReference type="InterPro" id="IPR020549">
    <property type="entry name" value="YbeY_CS"/>
</dbReference>
<dbReference type="InterPro" id="IPR002036">
    <property type="entry name" value="YbeY"/>
</dbReference>
<keyword evidence="9" id="KW-0963">Cytoplasm</keyword>
<dbReference type="PANTHER" id="PTHR46986">
    <property type="entry name" value="ENDORIBONUCLEASE YBEY, CHLOROPLASTIC"/>
    <property type="match status" value="1"/>
</dbReference>
<dbReference type="NCBIfam" id="TIGR00043">
    <property type="entry name" value="rRNA maturation RNase YbeY"/>
    <property type="match status" value="1"/>
</dbReference>
<proteinExistence type="inferred from homology"/>
<evidence type="ECO:0000256" key="1">
    <source>
        <dbReference type="ARBA" id="ARBA00010875"/>
    </source>
</evidence>
<keyword evidence="4 9" id="KW-0540">Nuclease</keyword>
<dbReference type="SUPFAM" id="SSF55486">
    <property type="entry name" value="Metalloproteases ('zincins'), catalytic domain"/>
    <property type="match status" value="1"/>
</dbReference>
<organism evidence="11 12">
    <name type="scientific">Mycolicibacterium fallax</name>
    <name type="common">Mycobacterium fallax</name>
    <dbReference type="NCBI Taxonomy" id="1793"/>
    <lineage>
        <taxon>Bacteria</taxon>
        <taxon>Bacillati</taxon>
        <taxon>Actinomycetota</taxon>
        <taxon>Actinomycetes</taxon>
        <taxon>Mycobacteriales</taxon>
        <taxon>Mycobacteriaceae</taxon>
        <taxon>Mycolicibacterium</taxon>
    </lineage>
</organism>